<protein>
    <submittedName>
        <fullName evidence="1">Uncharacterized protein</fullName>
    </submittedName>
</protein>
<gene>
    <name evidence="1" type="ORF">RCC_12098</name>
</gene>
<sequence length="365" mass="42021">MASSTLENLPRDILIMLPEYIHNIEDYTNLSSTCRILRSCMTAATPKDILRLAAAQKDVFFRPSPLFLVMATAKELGNWARISDANEQEFARRCREGNSGLLQLALQHCGLSMERIRELHLARFEIINPVIDIIDQCVGQQWYAIEDFWSGGVSDPCTIDAEPAETFFNLAIYGELFSPDLAALLQQDTQSRRLKVDTRLKFSRYCVSDIAGYGSGGGNSIALSWMIKSSRWRPHWQAMRETAAAPDFQENFPVDWLYHEDHQRVEDPEAALDWRQRLWGNVMLCQGLEGLGMMRPDLRHAWIDRVRMWRDQIARLEKEPELVKVGRQATFEYPFLLGDLNSAHAFAVAERRDRNLTYFVDWSEV</sequence>
<dbReference type="RefSeq" id="XP_023621973.1">
    <property type="nucleotide sequence ID" value="XM_023766205.1"/>
</dbReference>
<proteinExistence type="predicted"/>
<name>A0A2D3UVN5_9PEZI</name>
<dbReference type="OrthoDB" id="2853639at2759"/>
<dbReference type="EMBL" id="FJUY01000001">
    <property type="protein sequence ID" value="CZT15076.1"/>
    <property type="molecule type" value="Genomic_DNA"/>
</dbReference>
<dbReference type="AlphaFoldDB" id="A0A2D3UVN5"/>
<evidence type="ECO:0000313" key="2">
    <source>
        <dbReference type="Proteomes" id="UP000225277"/>
    </source>
</evidence>
<dbReference type="GeneID" id="35606657"/>
<evidence type="ECO:0000313" key="1">
    <source>
        <dbReference type="EMBL" id="CZT15076.1"/>
    </source>
</evidence>
<dbReference type="STRING" id="112498.A0A2D3UVN5"/>
<accession>A0A2D3UVN5</accession>
<keyword evidence="2" id="KW-1185">Reference proteome</keyword>
<organism evidence="1 2">
    <name type="scientific">Ramularia collo-cygni</name>
    <dbReference type="NCBI Taxonomy" id="112498"/>
    <lineage>
        <taxon>Eukaryota</taxon>
        <taxon>Fungi</taxon>
        <taxon>Dikarya</taxon>
        <taxon>Ascomycota</taxon>
        <taxon>Pezizomycotina</taxon>
        <taxon>Dothideomycetes</taxon>
        <taxon>Dothideomycetidae</taxon>
        <taxon>Mycosphaerellales</taxon>
        <taxon>Mycosphaerellaceae</taxon>
        <taxon>Ramularia</taxon>
    </lineage>
</organism>
<reference evidence="1 2" key="1">
    <citation type="submission" date="2016-03" db="EMBL/GenBank/DDBJ databases">
        <authorList>
            <person name="Ploux O."/>
        </authorList>
    </citation>
    <scope>NUCLEOTIDE SEQUENCE [LARGE SCALE GENOMIC DNA]</scope>
    <source>
        <strain evidence="1 2">URUG2</strain>
    </source>
</reference>
<dbReference type="Proteomes" id="UP000225277">
    <property type="component" value="Unassembled WGS sequence"/>
</dbReference>